<dbReference type="InterPro" id="IPR016047">
    <property type="entry name" value="M23ase_b-sheet_dom"/>
</dbReference>
<feature type="transmembrane region" description="Helical" evidence="2">
    <location>
        <begin position="31"/>
        <end position="54"/>
    </location>
</feature>
<dbReference type="InterPro" id="IPR050570">
    <property type="entry name" value="Cell_wall_metabolism_enzyme"/>
</dbReference>
<dbReference type="EMBL" id="CP146276">
    <property type="protein sequence ID" value="WWT34812.1"/>
    <property type="molecule type" value="Genomic_DNA"/>
</dbReference>
<dbReference type="SUPFAM" id="SSF51261">
    <property type="entry name" value="Duplicated hybrid motif"/>
    <property type="match status" value="1"/>
</dbReference>
<evidence type="ECO:0000256" key="2">
    <source>
        <dbReference type="SAM" id="Phobius"/>
    </source>
</evidence>
<keyword evidence="2" id="KW-0812">Transmembrane</keyword>
<dbReference type="PANTHER" id="PTHR21666:SF289">
    <property type="entry name" value="L-ALA--D-GLU ENDOPEPTIDASE"/>
    <property type="match status" value="1"/>
</dbReference>
<dbReference type="InterPro" id="IPR011055">
    <property type="entry name" value="Dup_hybrid_motif"/>
</dbReference>
<reference evidence="4 5" key="1">
    <citation type="submission" date="2024-02" db="EMBL/GenBank/DDBJ databases">
        <title>Complete genome sequence of Pelagibacterium nitratireducens ZH15.</title>
        <authorList>
            <person name="Zhao L.H."/>
        </authorList>
    </citation>
    <scope>NUCLEOTIDE SEQUENCE [LARGE SCALE GENOMIC DNA]</scope>
    <source>
        <strain evidence="4 5">ZH15</strain>
        <plasmid evidence="4 5">unnamed</plasmid>
    </source>
</reference>
<keyword evidence="1" id="KW-0732">Signal</keyword>
<keyword evidence="2" id="KW-0472">Membrane</keyword>
<sequence length="634" mass="68021">MLRIGVVDEPPLSSRGLDAPFHALGDINPRAVISIMLTGVSCFMLMNAALYVAFDGRESFSTPAEALRLPVQAPTQTTANGKTSRVRASVSTERDLVTFEMAVGESHGTQTQLRNQAFVWFNSALATSTTIVSADIPAMDILLGRGDDQPRVDHSIASSLYGEPVQSEVALSITPLSFSAAPTLRLSDQAAAEYVMAGSDQVRIALASFSNLSSYAPPSGALTVPDSEPGRIITSEPENITVVPMSVRSDGWSERLLKLDQERPLSAVLEENGFAEADAATILRWARTAYGMDTLPALSRLRILYSSGRQEGMEATPMRISVYRHDATANADTHAFTSARTDNGGFVLANEPPRIAMPEENVEQVNAARLPSLYQSIWELGRRNRLEDAVVESVIMALEGQLDLNERITPGTTIEILAAVDSDSRSQALYVSLSDSTRLRELFQFVGQDGTASYMDRNGQSWGPMFLRRPLEGGGRLTSPMGMRTHPVTGEILGHEGVDLAAPAGTPIYASADGQVAMAQWNGGYGRHVRLTHENGYVTSYSHMSRIADGIEPGAVVRQGDVIGYVGTTGLSTGNHLHFELSVNGRLLNALDARLPASRSLTPVDMSQFARIVENIDNLMTVGAANGAGSISGG</sequence>
<dbReference type="PANTHER" id="PTHR21666">
    <property type="entry name" value="PEPTIDASE-RELATED"/>
    <property type="match status" value="1"/>
</dbReference>
<evidence type="ECO:0000256" key="1">
    <source>
        <dbReference type="ARBA" id="ARBA00022729"/>
    </source>
</evidence>
<evidence type="ECO:0000259" key="3">
    <source>
        <dbReference type="Pfam" id="PF01551"/>
    </source>
</evidence>
<evidence type="ECO:0000313" key="5">
    <source>
        <dbReference type="Proteomes" id="UP001369958"/>
    </source>
</evidence>
<feature type="domain" description="M23ase beta-sheet core" evidence="3">
    <location>
        <begin position="495"/>
        <end position="589"/>
    </location>
</feature>
<geneLocation type="plasmid" evidence="4 5">
    <name>unnamed</name>
</geneLocation>
<accession>A0ABZ2I4N0</accession>
<dbReference type="GO" id="GO:0016787">
    <property type="term" value="F:hydrolase activity"/>
    <property type="evidence" value="ECO:0007669"/>
    <property type="project" value="UniProtKB-KW"/>
</dbReference>
<keyword evidence="4" id="KW-0614">Plasmid</keyword>
<organism evidence="4 5">
    <name type="scientific">Pelagibacterium nitratireducens</name>
    <dbReference type="NCBI Taxonomy" id="1046114"/>
    <lineage>
        <taxon>Bacteria</taxon>
        <taxon>Pseudomonadati</taxon>
        <taxon>Pseudomonadota</taxon>
        <taxon>Alphaproteobacteria</taxon>
        <taxon>Hyphomicrobiales</taxon>
        <taxon>Devosiaceae</taxon>
        <taxon>Pelagibacterium</taxon>
    </lineage>
</organism>
<gene>
    <name evidence="4" type="ORF">V6617_18950</name>
</gene>
<dbReference type="Gene3D" id="3.10.450.350">
    <property type="match status" value="1"/>
</dbReference>
<keyword evidence="2" id="KW-1133">Transmembrane helix</keyword>
<proteinExistence type="predicted"/>
<keyword evidence="4" id="KW-0378">Hydrolase</keyword>
<dbReference type="Proteomes" id="UP001369958">
    <property type="component" value="Plasmid unnamed"/>
</dbReference>
<evidence type="ECO:0000313" key="4">
    <source>
        <dbReference type="EMBL" id="WWT34812.1"/>
    </source>
</evidence>
<dbReference type="Gene3D" id="2.70.70.10">
    <property type="entry name" value="Glucose Permease (Domain IIA)"/>
    <property type="match status" value="1"/>
</dbReference>
<protein>
    <submittedName>
        <fullName evidence="4">M23 family metallopeptidase</fullName>
        <ecNumber evidence="4">3.4.24.-</ecNumber>
    </submittedName>
</protein>
<name>A0ABZ2I4N0_9HYPH</name>
<dbReference type="EC" id="3.4.24.-" evidence="4"/>
<dbReference type="Pfam" id="PF01551">
    <property type="entry name" value="Peptidase_M23"/>
    <property type="match status" value="1"/>
</dbReference>
<keyword evidence="5" id="KW-1185">Reference proteome</keyword>
<dbReference type="RefSeq" id="WP_338610926.1">
    <property type="nucleotide sequence ID" value="NZ_CP146276.1"/>
</dbReference>
<dbReference type="CDD" id="cd12797">
    <property type="entry name" value="M23_peptidase"/>
    <property type="match status" value="1"/>
</dbReference>